<evidence type="ECO:0000313" key="3">
    <source>
        <dbReference type="Proteomes" id="UP001530293"/>
    </source>
</evidence>
<proteinExistence type="predicted"/>
<reference evidence="2 3" key="1">
    <citation type="submission" date="2024-10" db="EMBL/GenBank/DDBJ databases">
        <title>Updated reference genomes for cyclostephanoid diatoms.</title>
        <authorList>
            <person name="Roberts W.R."/>
            <person name="Alverson A.J."/>
        </authorList>
    </citation>
    <scope>NUCLEOTIDE SEQUENCE [LARGE SCALE GENOMIC DNA]</scope>
    <source>
        <strain evidence="2 3">AJA232-27</strain>
    </source>
</reference>
<name>A0ABD3MHF3_9STRA</name>
<dbReference type="EMBL" id="JALLBG020000121">
    <property type="protein sequence ID" value="KAL3763525.1"/>
    <property type="molecule type" value="Genomic_DNA"/>
</dbReference>
<dbReference type="Proteomes" id="UP001530293">
    <property type="component" value="Unassembled WGS sequence"/>
</dbReference>
<feature type="transmembrane region" description="Helical" evidence="1">
    <location>
        <begin position="32"/>
        <end position="52"/>
    </location>
</feature>
<organism evidence="2 3">
    <name type="scientific">Discostella pseudostelligera</name>
    <dbReference type="NCBI Taxonomy" id="259834"/>
    <lineage>
        <taxon>Eukaryota</taxon>
        <taxon>Sar</taxon>
        <taxon>Stramenopiles</taxon>
        <taxon>Ochrophyta</taxon>
        <taxon>Bacillariophyta</taxon>
        <taxon>Coscinodiscophyceae</taxon>
        <taxon>Thalassiosirophycidae</taxon>
        <taxon>Stephanodiscales</taxon>
        <taxon>Stephanodiscaceae</taxon>
        <taxon>Discostella</taxon>
    </lineage>
</organism>
<keyword evidence="1" id="KW-0472">Membrane</keyword>
<protein>
    <submittedName>
        <fullName evidence="2">Uncharacterized protein</fullName>
    </submittedName>
</protein>
<gene>
    <name evidence="2" type="ORF">ACHAWU_009209</name>
</gene>
<evidence type="ECO:0000256" key="1">
    <source>
        <dbReference type="SAM" id="Phobius"/>
    </source>
</evidence>
<dbReference type="InterPro" id="IPR046733">
    <property type="entry name" value="DUF6625"/>
</dbReference>
<evidence type="ECO:0000313" key="2">
    <source>
        <dbReference type="EMBL" id="KAL3763525.1"/>
    </source>
</evidence>
<comment type="caution">
    <text evidence="2">The sequence shown here is derived from an EMBL/GenBank/DDBJ whole genome shotgun (WGS) entry which is preliminary data.</text>
</comment>
<keyword evidence="1" id="KW-1133">Transmembrane helix</keyword>
<sequence length="1077" mass="120331">MPSPSSSSSSSSSSLRRGNHSLLTKQQQPTKVLLATLSFLVAGLLYFLLSALSANIPTPRHDNLGADVGNAVDKIALSEAKYNPYARSKQKNRLAIVIPYLPPSDGAPTFPSYFDLFAMSAAGSSADIDYLIFHCFIPPSLLPNPNSLPSNVKLIDLNVVVSSTNDGSEEESNTECGMAALFTRVTDQRQADNSMETPLDKLIHMLSTQIINLPYILVEYKPAFGHIFAQYLQEYSHWGYSDLDVVFGDMSRWIDDDEWNEYDIVTYGFGDQDKLYLRGQFTFHRNDPQTINQLWRHCKYLSEMDVRYAHPKSLKFESAEGCYSQAVITRKDIKVKWAVKAFTDVGENSPIYTQGVYLSLGPSPSLTTSISYSPKSVLYTAATIDSGKQLLTLPHDWFKDKSKYPNYSKAIPIQQYVGEKTKVTTYRTLYENGDESASEVKCMYWAPKTYQMDICVANGNVGNDDVVILEKGILYKQKFVQRENMFPDGVRSFPFFHFQEWKRIYRTTQLLPSHNIRHSSAMSGLIITKEGSIPLFSSPSSWNFRQRFDKSLWMNTDTGSTATRPTSNKFCLSSSPKGHPVGATSCKVAASWPQPDVEHTATLVKDTATVTIVRSPAQLSTPKTKVRGRLSDLKPTMWWDEKHIDANNDVTLTLTLQISYLHMKEKTLLQNLLALADSNIYAWGSRQPSVLLIHVDSSGVAESDQFTDAIQLIKDTFAPKDASSSSTSHLNNSLVAIINTIKPTVSRKGLLNMATFAAPTRWIVSGLELERGLILSREASVYAMREAKVHANMPGHVWVIPQFASLREDKRDGDDKHRLPDDRLLYSGVGIDLLPSIRGKHTMVSNLSDYVCVKCNGVDTDDGADEEDATDGVDDAAAHNRRRLADVYSSSNEQNVDKLLDDLWWDLSIADVYGTPGGFNSDGKTSLDAMAKIHDRIEVALVSLLDLKGDHLDYLRYFDKSVILMIDRLGPKKEMMTLDLVPEVEDFRGRRCFHLLRLAQLAALGYKIGVLPGAFAASYPNTRDAICTESIEQNNAQQCDCELESDAAIKEILMDETKRPAKIAVLIQEQDHQLSIQ</sequence>
<keyword evidence="1" id="KW-0812">Transmembrane</keyword>
<dbReference type="AlphaFoldDB" id="A0ABD3MHF3"/>
<keyword evidence="3" id="KW-1185">Reference proteome</keyword>
<accession>A0ABD3MHF3</accession>
<dbReference type="Pfam" id="PF20330">
    <property type="entry name" value="DUF6625"/>
    <property type="match status" value="1"/>
</dbReference>